<dbReference type="EMBL" id="BONO01000017">
    <property type="protein sequence ID" value="GIG37002.1"/>
    <property type="molecule type" value="Genomic_DNA"/>
</dbReference>
<dbReference type="PANTHER" id="PTHR24221">
    <property type="entry name" value="ATP-BINDING CASSETTE SUB-FAMILY B"/>
    <property type="match status" value="1"/>
</dbReference>
<keyword evidence="5 10" id="KW-0812">Transmembrane</keyword>
<dbReference type="GO" id="GO:0005886">
    <property type="term" value="C:plasma membrane"/>
    <property type="evidence" value="ECO:0007669"/>
    <property type="project" value="UniProtKB-SubCell"/>
</dbReference>
<keyword evidence="14" id="KW-1185">Reference proteome</keyword>
<dbReference type="SUPFAM" id="SSF52540">
    <property type="entry name" value="P-loop containing nucleoside triphosphate hydrolases"/>
    <property type="match status" value="1"/>
</dbReference>
<dbReference type="FunFam" id="3.40.50.300:FF:001001">
    <property type="entry name" value="Multidrug ABC transporter ATP-binding protein"/>
    <property type="match status" value="1"/>
</dbReference>
<evidence type="ECO:0000256" key="3">
    <source>
        <dbReference type="ARBA" id="ARBA00022475"/>
    </source>
</evidence>
<dbReference type="InterPro" id="IPR003439">
    <property type="entry name" value="ABC_transporter-like_ATP-bd"/>
</dbReference>
<dbReference type="Gene3D" id="3.40.50.300">
    <property type="entry name" value="P-loop containing nucleotide triphosphate hydrolases"/>
    <property type="match status" value="1"/>
</dbReference>
<reference evidence="13" key="1">
    <citation type="submission" date="2021-01" db="EMBL/GenBank/DDBJ databases">
        <title>Whole genome shotgun sequence of Cellulomonas pakistanensis NBRC 110800.</title>
        <authorList>
            <person name="Komaki H."/>
            <person name="Tamura T."/>
        </authorList>
    </citation>
    <scope>NUCLEOTIDE SEQUENCE</scope>
    <source>
        <strain evidence="13">NBRC 110800</strain>
    </source>
</reference>
<dbReference type="Pfam" id="PF00005">
    <property type="entry name" value="ABC_tran"/>
    <property type="match status" value="1"/>
</dbReference>
<dbReference type="InterPro" id="IPR039421">
    <property type="entry name" value="Type_1_exporter"/>
</dbReference>
<evidence type="ECO:0000313" key="13">
    <source>
        <dbReference type="EMBL" id="GIG37002.1"/>
    </source>
</evidence>
<feature type="transmembrane region" description="Helical" evidence="10">
    <location>
        <begin position="141"/>
        <end position="161"/>
    </location>
</feature>
<dbReference type="SMART" id="SM00382">
    <property type="entry name" value="AAA"/>
    <property type="match status" value="1"/>
</dbReference>
<keyword evidence="7" id="KW-0067">ATP-binding</keyword>
<name>A0A919U7H6_9CELL</name>
<evidence type="ECO:0000259" key="11">
    <source>
        <dbReference type="PROSITE" id="PS50893"/>
    </source>
</evidence>
<feature type="transmembrane region" description="Helical" evidence="10">
    <location>
        <begin position="115"/>
        <end position="135"/>
    </location>
</feature>
<dbReference type="InterPro" id="IPR011527">
    <property type="entry name" value="ABC1_TM_dom"/>
</dbReference>
<feature type="transmembrane region" description="Helical" evidence="10">
    <location>
        <begin position="222"/>
        <end position="245"/>
    </location>
</feature>
<dbReference type="InterPro" id="IPR027417">
    <property type="entry name" value="P-loop_NTPase"/>
</dbReference>
<evidence type="ECO:0000256" key="4">
    <source>
        <dbReference type="ARBA" id="ARBA00022519"/>
    </source>
</evidence>
<accession>A0A919U7H6</accession>
<keyword evidence="2" id="KW-0813">Transport</keyword>
<feature type="transmembrane region" description="Helical" evidence="10">
    <location>
        <begin position="38"/>
        <end position="57"/>
    </location>
</feature>
<keyword evidence="9 10" id="KW-0472">Membrane</keyword>
<keyword evidence="3" id="KW-1003">Cell membrane</keyword>
<feature type="domain" description="ABC transporter" evidence="11">
    <location>
        <begin position="336"/>
        <end position="570"/>
    </location>
</feature>
<dbReference type="GO" id="GO:0016887">
    <property type="term" value="F:ATP hydrolysis activity"/>
    <property type="evidence" value="ECO:0007669"/>
    <property type="project" value="InterPro"/>
</dbReference>
<proteinExistence type="predicted"/>
<evidence type="ECO:0000256" key="10">
    <source>
        <dbReference type="SAM" id="Phobius"/>
    </source>
</evidence>
<keyword evidence="6" id="KW-0547">Nucleotide-binding</keyword>
<evidence type="ECO:0000256" key="5">
    <source>
        <dbReference type="ARBA" id="ARBA00022692"/>
    </source>
</evidence>
<dbReference type="PROSITE" id="PS00211">
    <property type="entry name" value="ABC_TRANSPORTER_1"/>
    <property type="match status" value="1"/>
</dbReference>
<evidence type="ECO:0000259" key="12">
    <source>
        <dbReference type="PROSITE" id="PS50929"/>
    </source>
</evidence>
<dbReference type="InterPro" id="IPR036640">
    <property type="entry name" value="ABC1_TM_sf"/>
</dbReference>
<comment type="caution">
    <text evidence="13">The sequence shown here is derived from an EMBL/GenBank/DDBJ whole genome shotgun (WGS) entry which is preliminary data.</text>
</comment>
<keyword evidence="4" id="KW-0997">Cell inner membrane</keyword>
<keyword evidence="8 10" id="KW-1133">Transmembrane helix</keyword>
<dbReference type="Proteomes" id="UP000642125">
    <property type="component" value="Unassembled WGS sequence"/>
</dbReference>
<dbReference type="Pfam" id="PF00664">
    <property type="entry name" value="ABC_membrane"/>
    <property type="match status" value="1"/>
</dbReference>
<evidence type="ECO:0000256" key="8">
    <source>
        <dbReference type="ARBA" id="ARBA00022989"/>
    </source>
</evidence>
<dbReference type="PROSITE" id="PS50929">
    <property type="entry name" value="ABC_TM1F"/>
    <property type="match status" value="1"/>
</dbReference>
<dbReference type="PROSITE" id="PS50893">
    <property type="entry name" value="ABC_TRANSPORTER_2"/>
    <property type="match status" value="1"/>
</dbReference>
<dbReference type="GO" id="GO:0140359">
    <property type="term" value="F:ABC-type transporter activity"/>
    <property type="evidence" value="ECO:0007669"/>
    <property type="project" value="InterPro"/>
</dbReference>
<dbReference type="InterPro" id="IPR003593">
    <property type="entry name" value="AAA+_ATPase"/>
</dbReference>
<evidence type="ECO:0000256" key="9">
    <source>
        <dbReference type="ARBA" id="ARBA00023136"/>
    </source>
</evidence>
<dbReference type="AlphaFoldDB" id="A0A919U7H6"/>
<dbReference type="PANTHER" id="PTHR24221:SF654">
    <property type="entry name" value="ATP-BINDING CASSETTE SUB-FAMILY B MEMBER 6"/>
    <property type="match status" value="1"/>
</dbReference>
<evidence type="ECO:0000313" key="14">
    <source>
        <dbReference type="Proteomes" id="UP000642125"/>
    </source>
</evidence>
<feature type="domain" description="ABC transmembrane type-1" evidence="12">
    <location>
        <begin position="1"/>
        <end position="283"/>
    </location>
</feature>
<organism evidence="13 14">
    <name type="scientific">Cellulomonas pakistanensis</name>
    <dbReference type="NCBI Taxonomy" id="992287"/>
    <lineage>
        <taxon>Bacteria</taxon>
        <taxon>Bacillati</taxon>
        <taxon>Actinomycetota</taxon>
        <taxon>Actinomycetes</taxon>
        <taxon>Micrococcales</taxon>
        <taxon>Cellulomonadaceae</taxon>
        <taxon>Cellulomonas</taxon>
    </lineage>
</organism>
<evidence type="ECO:0000256" key="1">
    <source>
        <dbReference type="ARBA" id="ARBA00004651"/>
    </source>
</evidence>
<gene>
    <name evidence="13" type="primary">cydD</name>
    <name evidence="13" type="ORF">Cpa01nite_23830</name>
</gene>
<evidence type="ECO:0000256" key="7">
    <source>
        <dbReference type="ARBA" id="ARBA00022840"/>
    </source>
</evidence>
<dbReference type="GO" id="GO:0005524">
    <property type="term" value="F:ATP binding"/>
    <property type="evidence" value="ECO:0007669"/>
    <property type="project" value="UniProtKB-KW"/>
</dbReference>
<dbReference type="InterPro" id="IPR017871">
    <property type="entry name" value="ABC_transporter-like_CS"/>
</dbReference>
<evidence type="ECO:0000256" key="2">
    <source>
        <dbReference type="ARBA" id="ARBA00022448"/>
    </source>
</evidence>
<dbReference type="Gene3D" id="1.20.1560.10">
    <property type="entry name" value="ABC transporter type 1, transmembrane domain"/>
    <property type="match status" value="1"/>
</dbReference>
<dbReference type="SUPFAM" id="SSF90123">
    <property type="entry name" value="ABC transporter transmembrane region"/>
    <property type="match status" value="1"/>
</dbReference>
<comment type="subcellular location">
    <subcellularLocation>
        <location evidence="1">Cell membrane</location>
        <topology evidence="1">Multi-pass membrane protein</topology>
    </subcellularLocation>
</comment>
<protein>
    <submittedName>
        <fullName evidence="13">Thiol reductant ABC exporter subunit CydD</fullName>
    </submittedName>
</protein>
<sequence>MLPAVLTWVVAAGTTAVYLALGAVLDAARTGDGVPAGALVAVVVGVVVLAVAAFAGPRLSLGAVGPREAERRDVLLEQVFRLGVAYRTQERSGRFVSTATDGVERAASYEATFKYPIVASLTVPVIALVGLGAVVDWVVAGWLALALPVIPLLVNGFQKLFRGVSVQYRMTARRFAAQFLDAIQGLPTSTAFGRAGAKGAELARGAEQLRAMVMRLLARNQLVLLVIDSSFSLAMVTAAAGLAMARLRDGAITPGQAVAVVLVSTVLLEPLDRVGQFFYVGVGGRAAIREIDTVLAQPATAGDAAGVRAPATSTFHVNPRPADAAEAAPDGRPEALALDRVSFAYPGGRPVLDDVSFAVAVGRRVALIGPSGSGKSTVAALLQAHLRPATGAVRVGGHDATAVPVDWVRAQTAVVAQTTYLFTGTLADNLRLAAPDADDDRLWEALAQANLADDVRAFPDRLATRVGERGLSLSGGQAQRLAVARALLKDAPVLLLDEPTSQVDAASEAALVDALDRAGRGRTVVLVAHRLSTVRDVDEVLVLAEGRIVEQGPPDRLGSIDSYYARALDLSGAGPLTEQEARP</sequence>
<evidence type="ECO:0000256" key="6">
    <source>
        <dbReference type="ARBA" id="ARBA00022741"/>
    </source>
</evidence>